<dbReference type="PANTHER" id="PTHR11482:SF6">
    <property type="entry name" value="ORNITHINE DECARBOXYLASE 1-RELATED"/>
    <property type="match status" value="1"/>
</dbReference>
<dbReference type="EMBL" id="OZ034814">
    <property type="protein sequence ID" value="CAL1359811.1"/>
    <property type="molecule type" value="Genomic_DNA"/>
</dbReference>
<dbReference type="InterPro" id="IPR022644">
    <property type="entry name" value="De-COase2_N"/>
</dbReference>
<evidence type="ECO:0000313" key="6">
    <source>
        <dbReference type="EMBL" id="CAL1359811.1"/>
    </source>
</evidence>
<dbReference type="GO" id="GO:0004586">
    <property type="term" value="F:ornithine decarboxylase activity"/>
    <property type="evidence" value="ECO:0007669"/>
    <property type="project" value="TreeGrafter"/>
</dbReference>
<keyword evidence="4" id="KW-0456">Lyase</keyword>
<dbReference type="GO" id="GO:0005737">
    <property type="term" value="C:cytoplasm"/>
    <property type="evidence" value="ECO:0007669"/>
    <property type="project" value="TreeGrafter"/>
</dbReference>
<evidence type="ECO:0000259" key="5">
    <source>
        <dbReference type="Pfam" id="PF02784"/>
    </source>
</evidence>
<dbReference type="AlphaFoldDB" id="A0AAV2CUT5"/>
<keyword evidence="7" id="KW-1185">Reference proteome</keyword>
<name>A0AAV2CUT5_9ROSI</name>
<dbReference type="Pfam" id="PF02784">
    <property type="entry name" value="Orn_Arg_deC_N"/>
    <property type="match status" value="1"/>
</dbReference>
<gene>
    <name evidence="6" type="ORF">LTRI10_LOCUS7278</name>
</gene>
<evidence type="ECO:0000313" key="7">
    <source>
        <dbReference type="Proteomes" id="UP001497516"/>
    </source>
</evidence>
<dbReference type="Gene3D" id="3.20.20.10">
    <property type="entry name" value="Alanine racemase"/>
    <property type="match status" value="1"/>
</dbReference>
<sequence length="67" mass="7216">MANPCKPESHIAYAAAKGVNLTTFDSADELEKMSRLHPNSKFLISIKPPENGGARCQLGDKYGALPD</sequence>
<keyword evidence="3" id="KW-0663">Pyridoxal phosphate</keyword>
<evidence type="ECO:0000256" key="2">
    <source>
        <dbReference type="ARBA" id="ARBA00008872"/>
    </source>
</evidence>
<proteinExistence type="inferred from homology"/>
<evidence type="ECO:0000256" key="3">
    <source>
        <dbReference type="ARBA" id="ARBA00022898"/>
    </source>
</evidence>
<accession>A0AAV2CUT5</accession>
<dbReference type="GO" id="GO:0033387">
    <property type="term" value="P:putrescine biosynthetic process from arginine, via ornithine"/>
    <property type="evidence" value="ECO:0007669"/>
    <property type="project" value="TreeGrafter"/>
</dbReference>
<reference evidence="6 7" key="1">
    <citation type="submission" date="2024-04" db="EMBL/GenBank/DDBJ databases">
        <authorList>
            <person name="Fracassetti M."/>
        </authorList>
    </citation>
    <scope>NUCLEOTIDE SEQUENCE [LARGE SCALE GENOMIC DNA]</scope>
</reference>
<dbReference type="PANTHER" id="PTHR11482">
    <property type="entry name" value="ARGININE/DIAMINOPIMELATE/ORNITHINE DECARBOXYLASE"/>
    <property type="match status" value="1"/>
</dbReference>
<comment type="similarity">
    <text evidence="2">Belongs to the Orn/Lys/Arg decarboxylase class-II family.</text>
</comment>
<evidence type="ECO:0000256" key="4">
    <source>
        <dbReference type="ARBA" id="ARBA00023239"/>
    </source>
</evidence>
<protein>
    <recommendedName>
        <fullName evidence="5">Orn/DAP/Arg decarboxylase 2 N-terminal domain-containing protein</fullName>
    </recommendedName>
</protein>
<feature type="domain" description="Orn/DAP/Arg decarboxylase 2 N-terminal" evidence="5">
    <location>
        <begin position="2"/>
        <end position="64"/>
    </location>
</feature>
<evidence type="ECO:0000256" key="1">
    <source>
        <dbReference type="ARBA" id="ARBA00001933"/>
    </source>
</evidence>
<dbReference type="Proteomes" id="UP001497516">
    <property type="component" value="Chromosome 10"/>
</dbReference>
<organism evidence="6 7">
    <name type="scientific">Linum trigynum</name>
    <dbReference type="NCBI Taxonomy" id="586398"/>
    <lineage>
        <taxon>Eukaryota</taxon>
        <taxon>Viridiplantae</taxon>
        <taxon>Streptophyta</taxon>
        <taxon>Embryophyta</taxon>
        <taxon>Tracheophyta</taxon>
        <taxon>Spermatophyta</taxon>
        <taxon>Magnoliopsida</taxon>
        <taxon>eudicotyledons</taxon>
        <taxon>Gunneridae</taxon>
        <taxon>Pentapetalae</taxon>
        <taxon>rosids</taxon>
        <taxon>fabids</taxon>
        <taxon>Malpighiales</taxon>
        <taxon>Linaceae</taxon>
        <taxon>Linum</taxon>
    </lineage>
</organism>
<dbReference type="InterPro" id="IPR002433">
    <property type="entry name" value="Orn_de-COase"/>
</dbReference>
<comment type="cofactor">
    <cofactor evidence="1">
        <name>pyridoxal 5'-phosphate</name>
        <dbReference type="ChEBI" id="CHEBI:597326"/>
    </cofactor>
</comment>
<dbReference type="SUPFAM" id="SSF51419">
    <property type="entry name" value="PLP-binding barrel"/>
    <property type="match status" value="1"/>
</dbReference>
<dbReference type="InterPro" id="IPR029066">
    <property type="entry name" value="PLP-binding_barrel"/>
</dbReference>